<evidence type="ECO:0000313" key="1">
    <source>
        <dbReference type="EMBL" id="RHZ75854.1"/>
    </source>
</evidence>
<dbReference type="AlphaFoldDB" id="A0A397IRW3"/>
<reference evidence="1 2" key="1">
    <citation type="submission" date="2018-08" db="EMBL/GenBank/DDBJ databases">
        <title>Genome and evolution of the arbuscular mycorrhizal fungus Diversispora epigaea (formerly Glomus versiforme) and its bacterial endosymbionts.</title>
        <authorList>
            <person name="Sun X."/>
            <person name="Fei Z."/>
            <person name="Harrison M."/>
        </authorList>
    </citation>
    <scope>NUCLEOTIDE SEQUENCE [LARGE SCALE GENOMIC DNA]</scope>
    <source>
        <strain evidence="1 2">IT104</strain>
    </source>
</reference>
<organism evidence="1 2">
    <name type="scientific">Diversispora epigaea</name>
    <dbReference type="NCBI Taxonomy" id="1348612"/>
    <lineage>
        <taxon>Eukaryota</taxon>
        <taxon>Fungi</taxon>
        <taxon>Fungi incertae sedis</taxon>
        <taxon>Mucoromycota</taxon>
        <taxon>Glomeromycotina</taxon>
        <taxon>Glomeromycetes</taxon>
        <taxon>Diversisporales</taxon>
        <taxon>Diversisporaceae</taxon>
        <taxon>Diversispora</taxon>
    </lineage>
</organism>
<protein>
    <submittedName>
        <fullName evidence="1">Uncharacterized protein</fullName>
    </submittedName>
</protein>
<keyword evidence="2" id="KW-1185">Reference proteome</keyword>
<proteinExistence type="predicted"/>
<comment type="caution">
    <text evidence="1">The sequence shown here is derived from an EMBL/GenBank/DDBJ whole genome shotgun (WGS) entry which is preliminary data.</text>
</comment>
<sequence length="65" mass="7610">MDSNLVKLVATEILSMWKSLNQKKFLVTALRKNHEPFAYLPMKNQNEIIILVTILGDDHEDYHLK</sequence>
<dbReference type="Proteomes" id="UP000266861">
    <property type="component" value="Unassembled WGS sequence"/>
</dbReference>
<evidence type="ECO:0000313" key="2">
    <source>
        <dbReference type="Proteomes" id="UP000266861"/>
    </source>
</evidence>
<accession>A0A397IRW3</accession>
<name>A0A397IRW3_9GLOM</name>
<dbReference type="EMBL" id="PQFF01000196">
    <property type="protein sequence ID" value="RHZ75854.1"/>
    <property type="molecule type" value="Genomic_DNA"/>
</dbReference>
<gene>
    <name evidence="1" type="ORF">Glove_209g104</name>
</gene>